<feature type="compositionally biased region" description="Polar residues" evidence="7">
    <location>
        <begin position="255"/>
        <end position="284"/>
    </location>
</feature>
<dbReference type="InterPro" id="IPR013087">
    <property type="entry name" value="Znf_C2H2_type"/>
</dbReference>
<evidence type="ECO:0000256" key="7">
    <source>
        <dbReference type="SAM" id="MobiDB-lite"/>
    </source>
</evidence>
<evidence type="ECO:0000256" key="4">
    <source>
        <dbReference type="ARBA" id="ARBA00022833"/>
    </source>
</evidence>
<keyword evidence="4" id="KW-0862">Zinc</keyword>
<gene>
    <name evidence="10" type="ORF">B0A49_01883</name>
</gene>
<dbReference type="Gene3D" id="3.30.160.60">
    <property type="entry name" value="Classic Zinc Finger"/>
    <property type="match status" value="1"/>
</dbReference>
<sequence length="512" mass="54728">MAPKKKRNAGPDVDEILARPWCYYCERDFDDLKVLLQHQKAKHFRCERCNRRLNTAGGLAVHMDQVHKERLLKVDNALENRSGLDVEIFGLEGVPDDVKEAHRMRILQQIHQAEADRRAITGNPPPGSGGGQGQGPAKKFKKETKEEMKARLAEFAAAKRAAKEGGLNSGSATPAGQNQDAQSPAMDISTDVFQQAGSPQYTQPPQLYGGAQSVFQQYSQPRQSQQAPTDQTYYGFGNAQSPVQLSPFAPPPQLNYGQSFSPAVSYGQSYSSTPAVNFGQSYSPPQHYGTAVHQGQSAHNGHFQHPNQGGPPRHFGAGSPSTLSRQPYVQQSTSGQVHDQDGGASSTLPHVPGLPQRPSFAPSPVEKHHDFAGPGARTSDPLHGVPISPPLGPSYESGPNATTVDDLILSAAKGHETAAAEKVERSKATTTDEGPGAAVTEKTDDAADTKAKKGVKFIYGGANETDTPEEKMAALSKYAFSRGKIEETVLGPVEATVTGVVAGPDDVLDKQG</sequence>
<dbReference type="STRING" id="331657.A0A4U0XTZ0"/>
<feature type="compositionally biased region" description="Low complexity" evidence="7">
    <location>
        <begin position="216"/>
        <end position="226"/>
    </location>
</feature>
<evidence type="ECO:0000313" key="11">
    <source>
        <dbReference type="Proteomes" id="UP000308768"/>
    </source>
</evidence>
<accession>A0A4U0XTZ0</accession>
<dbReference type="SMART" id="SM00355">
    <property type="entry name" value="ZnF_C2H2"/>
    <property type="match status" value="2"/>
</dbReference>
<feature type="compositionally biased region" description="Polar residues" evidence="7">
    <location>
        <begin position="191"/>
        <end position="205"/>
    </location>
</feature>
<dbReference type="PROSITE" id="PS50157">
    <property type="entry name" value="ZINC_FINGER_C2H2_2"/>
    <property type="match status" value="1"/>
</dbReference>
<feature type="region of interest" description="Disordered" evidence="7">
    <location>
        <begin position="118"/>
        <end position="148"/>
    </location>
</feature>
<evidence type="ECO:0000256" key="3">
    <source>
        <dbReference type="ARBA" id="ARBA00022771"/>
    </source>
</evidence>
<dbReference type="EMBL" id="NAJN01000032">
    <property type="protein sequence ID" value="TKA81170.1"/>
    <property type="molecule type" value="Genomic_DNA"/>
</dbReference>
<dbReference type="GO" id="GO:0005634">
    <property type="term" value="C:nucleus"/>
    <property type="evidence" value="ECO:0007669"/>
    <property type="project" value="UniProtKB-SubCell"/>
</dbReference>
<name>A0A4U0XTZ0_9PEZI</name>
<dbReference type="FunFam" id="3.30.160.60:FF:000354">
    <property type="entry name" value="C2H2 finger domain-containing protein"/>
    <property type="match status" value="1"/>
</dbReference>
<evidence type="ECO:0000313" key="10">
    <source>
        <dbReference type="EMBL" id="TKA81170.1"/>
    </source>
</evidence>
<evidence type="ECO:0000256" key="2">
    <source>
        <dbReference type="ARBA" id="ARBA00022723"/>
    </source>
</evidence>
<organism evidence="10 11">
    <name type="scientific">Cryomyces minteri</name>
    <dbReference type="NCBI Taxonomy" id="331657"/>
    <lineage>
        <taxon>Eukaryota</taxon>
        <taxon>Fungi</taxon>
        <taxon>Dikarya</taxon>
        <taxon>Ascomycota</taxon>
        <taxon>Pezizomycotina</taxon>
        <taxon>Dothideomycetes</taxon>
        <taxon>Dothideomycetes incertae sedis</taxon>
        <taxon>Cryomyces</taxon>
    </lineage>
</organism>
<feature type="compositionally biased region" description="Basic and acidic residues" evidence="7">
    <location>
        <begin position="413"/>
        <end position="427"/>
    </location>
</feature>
<evidence type="ECO:0000256" key="6">
    <source>
        <dbReference type="PROSITE-ProRule" id="PRU00042"/>
    </source>
</evidence>
<dbReference type="CDD" id="cd20908">
    <property type="entry name" value="SUF4-like"/>
    <property type="match status" value="1"/>
</dbReference>
<dbReference type="PANTHER" id="PTHR23215">
    <property type="entry name" value="ZINC FINGER PROTEIN 207"/>
    <property type="match status" value="1"/>
</dbReference>
<evidence type="ECO:0000259" key="8">
    <source>
        <dbReference type="PROSITE" id="PS50157"/>
    </source>
</evidence>
<dbReference type="PROSITE" id="PS00028">
    <property type="entry name" value="ZINC_FINGER_C2H2_1"/>
    <property type="match status" value="1"/>
</dbReference>
<reference evidence="10 11" key="1">
    <citation type="submission" date="2017-03" db="EMBL/GenBank/DDBJ databases">
        <title>Genomes of endolithic fungi from Antarctica.</title>
        <authorList>
            <person name="Coleine C."/>
            <person name="Masonjones S."/>
            <person name="Stajich J.E."/>
        </authorList>
    </citation>
    <scope>NUCLEOTIDE SEQUENCE [LARGE SCALE GENOMIC DNA]</scope>
    <source>
        <strain evidence="10 11">CCFEE 5187</strain>
    </source>
</reference>
<feature type="region of interest" description="Disordered" evidence="7">
    <location>
        <begin position="160"/>
        <end position="447"/>
    </location>
</feature>
<dbReference type="GO" id="GO:0008270">
    <property type="term" value="F:zinc ion binding"/>
    <property type="evidence" value="ECO:0007669"/>
    <property type="project" value="UniProtKB-KW"/>
</dbReference>
<feature type="compositionally biased region" description="Polar residues" evidence="7">
    <location>
        <begin position="319"/>
        <end position="348"/>
    </location>
</feature>
<evidence type="ECO:0000256" key="5">
    <source>
        <dbReference type="ARBA" id="ARBA00023242"/>
    </source>
</evidence>
<feature type="domain" description="C2H2-type" evidence="8">
    <location>
        <begin position="44"/>
        <end position="67"/>
    </location>
</feature>
<comment type="caution">
    <text evidence="10">The sequence shown here is derived from an EMBL/GenBank/DDBJ whole genome shotgun (WGS) entry which is preliminary data.</text>
</comment>
<feature type="compositionally biased region" description="Polar residues" evidence="7">
    <location>
        <begin position="227"/>
        <end position="244"/>
    </location>
</feature>
<keyword evidence="2" id="KW-0479">Metal-binding</keyword>
<feature type="compositionally biased region" description="Polar residues" evidence="7">
    <location>
        <begin position="169"/>
        <end position="182"/>
    </location>
</feature>
<dbReference type="OrthoDB" id="1306014at2759"/>
<keyword evidence="5" id="KW-0539">Nucleus</keyword>
<dbReference type="GO" id="GO:0003677">
    <property type="term" value="F:DNA binding"/>
    <property type="evidence" value="ECO:0007669"/>
    <property type="project" value="InterPro"/>
</dbReference>
<protein>
    <recommendedName>
        <fullName evidence="12">C2H2-type domain-containing protein</fullName>
    </recommendedName>
</protein>
<dbReference type="AlphaFoldDB" id="A0A4U0XTZ0"/>
<feature type="domain" description="BED-type" evidence="9">
    <location>
        <begin position="15"/>
        <end position="74"/>
    </location>
</feature>
<keyword evidence="3 6" id="KW-0863">Zinc-finger</keyword>
<keyword evidence="11" id="KW-1185">Reference proteome</keyword>
<dbReference type="InterPro" id="IPR003656">
    <property type="entry name" value="Znf_BED"/>
</dbReference>
<evidence type="ECO:0008006" key="12">
    <source>
        <dbReference type="Google" id="ProtNLM"/>
    </source>
</evidence>
<proteinExistence type="predicted"/>
<comment type="subcellular location">
    <subcellularLocation>
        <location evidence="1">Nucleus</location>
    </subcellularLocation>
</comment>
<evidence type="ECO:0000256" key="1">
    <source>
        <dbReference type="ARBA" id="ARBA00004123"/>
    </source>
</evidence>
<dbReference type="PANTHER" id="PTHR23215:SF0">
    <property type="entry name" value="BUB3-INTERACTING AND GLEBS MOTIF-CONTAINING PROTEIN ZNF207"/>
    <property type="match status" value="1"/>
</dbReference>
<dbReference type="PROSITE" id="PS50808">
    <property type="entry name" value="ZF_BED"/>
    <property type="match status" value="1"/>
</dbReference>
<dbReference type="Proteomes" id="UP000308768">
    <property type="component" value="Unassembled WGS sequence"/>
</dbReference>
<evidence type="ECO:0000259" key="9">
    <source>
        <dbReference type="PROSITE" id="PS50808"/>
    </source>
</evidence>